<dbReference type="InterPro" id="IPR044855">
    <property type="entry name" value="CoA-Trfase_III_dom3_sf"/>
</dbReference>
<evidence type="ECO:0000256" key="1">
    <source>
        <dbReference type="SAM" id="MobiDB-lite"/>
    </source>
</evidence>
<evidence type="ECO:0000313" key="3">
    <source>
        <dbReference type="Proteomes" id="UP000004184"/>
    </source>
</evidence>
<feature type="region of interest" description="Disordered" evidence="1">
    <location>
        <begin position="240"/>
        <end position="272"/>
    </location>
</feature>
<sequence>MNEMDLAQEVLDSRVAPWLAASAEQSASPLLESMEISWYGGSRIPSENPASEAVMQALSGLMFVNGAEAGRPRRFGLDVASAACGLLAGHGALAAEIGRSRGIDIETVRTSVLRAATILAGQYIGEATSPEDWAPSMRGNGSPPPFASADGQLFEIETFDPERWAGFWRSLGVDGAVLGRSWSTFQYRYVKGHCVLPGDLHIAASSAQWSQIRAAADEFRLSLSPLRTYAEVSAGPGWSAGHPKLTPLAGQGRERSAPAPASRPGDAHPLPLSGMRVVEATTRVQGPLAGLLLRMLGAEVTWIEPPQGDIGGMGAYYHRGKGRVAVNVARPEGRDQLREMIAESDVFLHNWRPGKAVEWGLTAEELARVQPGLVFAEASGWAPLVDRDHVLGTEFMVQAYTALADTNTPHLQRPRTTRVLLCDIFGALVTCEGVLAGLLQRERRNHGWKSETSLLCGSMALQSQVGSHREASRRTAGRPRWDLLDEPLETADGYLAITLAEGADRRVLGEALGMSLHDGNDERLSERFREAPAAHWEKVLVEAGIPAAEVLCDLDALVHDERLAPLFEPFEDGGQAPVAPWVFE</sequence>
<keyword evidence="3" id="KW-1185">Reference proteome</keyword>
<accession>D9WZA3</accession>
<evidence type="ECO:0000313" key="2">
    <source>
        <dbReference type="EMBL" id="EFL35406.1"/>
    </source>
</evidence>
<dbReference type="InterPro" id="IPR023606">
    <property type="entry name" value="CoA-Trfase_III_dom_1_sf"/>
</dbReference>
<dbReference type="HOGENOM" id="CLU_029698_0_0_11"/>
<dbReference type="Gene3D" id="3.30.1540.10">
    <property type="entry name" value="formyl-coa transferase, domain 3"/>
    <property type="match status" value="1"/>
</dbReference>
<dbReference type="eggNOG" id="COG1804">
    <property type="taxonomic scope" value="Bacteria"/>
</dbReference>
<dbReference type="OrthoDB" id="9797653at2"/>
<dbReference type="PANTHER" id="PTHR48228">
    <property type="entry name" value="SUCCINYL-COA--D-CITRAMALATE COA-TRANSFERASE"/>
    <property type="match status" value="1"/>
</dbReference>
<name>D9WZA3_STRVT</name>
<dbReference type="InterPro" id="IPR003673">
    <property type="entry name" value="CoA-Trfase_fam_III"/>
</dbReference>
<keyword evidence="2" id="KW-0808">Transferase</keyword>
<gene>
    <name evidence="2" type="ORF">SSQG_05924</name>
</gene>
<dbReference type="Proteomes" id="UP000004184">
    <property type="component" value="Unassembled WGS sequence"/>
</dbReference>
<proteinExistence type="predicted"/>
<dbReference type="STRING" id="591159.SSQG_05924"/>
<dbReference type="InterPro" id="IPR050509">
    <property type="entry name" value="CoA-transferase_III"/>
</dbReference>
<organism evidence="2 3">
    <name type="scientific">Streptomyces viridochromogenes (strain DSM 40736 / JCM 4977 / BCRC 1201 / Tue 494)</name>
    <dbReference type="NCBI Taxonomy" id="591159"/>
    <lineage>
        <taxon>Bacteria</taxon>
        <taxon>Bacillati</taxon>
        <taxon>Actinomycetota</taxon>
        <taxon>Actinomycetes</taxon>
        <taxon>Kitasatosporales</taxon>
        <taxon>Streptomycetaceae</taxon>
        <taxon>Streptomyces</taxon>
    </lineage>
</organism>
<dbReference type="EMBL" id="GG657757">
    <property type="protein sequence ID" value="EFL35406.1"/>
    <property type="molecule type" value="Genomic_DNA"/>
</dbReference>
<dbReference type="Gene3D" id="3.40.50.10540">
    <property type="entry name" value="Crotonobetainyl-coa:carnitine coa-transferase, domain 1"/>
    <property type="match status" value="2"/>
</dbReference>
<dbReference type="PANTHER" id="PTHR48228:SF5">
    <property type="entry name" value="ALPHA-METHYLACYL-COA RACEMASE"/>
    <property type="match status" value="1"/>
</dbReference>
<dbReference type="Pfam" id="PF02515">
    <property type="entry name" value="CoA_transf_3"/>
    <property type="match status" value="2"/>
</dbReference>
<reference evidence="3" key="1">
    <citation type="submission" date="2009-02" db="EMBL/GenBank/DDBJ databases">
        <title>Annotation of Streptomyces viridochromogenes strain DSM 40736.</title>
        <authorList>
            <consortium name="The Broad Institute Genome Sequencing Platform"/>
            <consortium name="Broad Institute Microbial Sequencing Center"/>
            <person name="Fischbach M."/>
            <person name="Godfrey P."/>
            <person name="Ward D."/>
            <person name="Young S."/>
            <person name="Zeng Q."/>
            <person name="Koehrsen M."/>
            <person name="Alvarado L."/>
            <person name="Berlin A.M."/>
            <person name="Bochicchio J."/>
            <person name="Borenstein D."/>
            <person name="Chapman S.B."/>
            <person name="Chen Z."/>
            <person name="Engels R."/>
            <person name="Freedman E."/>
            <person name="Gellesch M."/>
            <person name="Goldberg J."/>
            <person name="Griggs A."/>
            <person name="Gujja S."/>
            <person name="Heilman E.R."/>
            <person name="Heiman D.I."/>
            <person name="Hepburn T.A."/>
            <person name="Howarth C."/>
            <person name="Jen D."/>
            <person name="Larson L."/>
            <person name="Lewis B."/>
            <person name="Mehta T."/>
            <person name="Park D."/>
            <person name="Pearson M."/>
            <person name="Richards J."/>
            <person name="Roberts A."/>
            <person name="Saif S."/>
            <person name="Shea T.D."/>
            <person name="Shenoy N."/>
            <person name="Sisk P."/>
            <person name="Stolte C."/>
            <person name="Sykes S.N."/>
            <person name="Thomson T."/>
            <person name="Walk T."/>
            <person name="White J."/>
            <person name="Yandava C."/>
            <person name="Straight P."/>
            <person name="Clardy J."/>
            <person name="Hung D."/>
            <person name="Kolter R."/>
            <person name="Mekalanos J."/>
            <person name="Walker S."/>
            <person name="Walsh C.T."/>
            <person name="Wieland-Brown L.C."/>
            <person name="Haas B."/>
            <person name="Nusbaum C."/>
            <person name="Birren B."/>
        </authorList>
    </citation>
    <scope>NUCLEOTIDE SEQUENCE [LARGE SCALE GENOMIC DNA]</scope>
    <source>
        <strain evidence="3">DSM 40736 / JCM 4977 / BCRC 1201 / Tue 494</strain>
    </source>
</reference>
<dbReference type="AlphaFoldDB" id="D9WZA3"/>
<dbReference type="RefSeq" id="WP_003993534.1">
    <property type="nucleotide sequence ID" value="NZ_GG657757.1"/>
</dbReference>
<dbReference type="SUPFAM" id="SSF89796">
    <property type="entry name" value="CoA-transferase family III (CaiB/BaiF)"/>
    <property type="match status" value="2"/>
</dbReference>
<dbReference type="GO" id="GO:0016740">
    <property type="term" value="F:transferase activity"/>
    <property type="evidence" value="ECO:0007669"/>
    <property type="project" value="UniProtKB-KW"/>
</dbReference>
<protein>
    <submittedName>
        <fullName evidence="2">Acyl-CoA transferase/carnitine dehydratase</fullName>
    </submittedName>
</protein>